<dbReference type="InterPro" id="IPR013022">
    <property type="entry name" value="Xyl_isomerase-like_TIM-brl"/>
</dbReference>
<reference evidence="2 3" key="1">
    <citation type="submission" date="2020-08" db="EMBL/GenBank/DDBJ databases">
        <title>Genomic Encyclopedia of Type Strains, Phase III (KMG-III): the genomes of soil and plant-associated and newly described type strains.</title>
        <authorList>
            <person name="Whitman W."/>
        </authorList>
    </citation>
    <scope>NUCLEOTIDE SEQUENCE [LARGE SCALE GENOMIC DNA]</scope>
    <source>
        <strain evidence="2 3">CECT 5862</strain>
    </source>
</reference>
<dbReference type="EMBL" id="JACHXK010000004">
    <property type="protein sequence ID" value="MBB3110129.1"/>
    <property type="molecule type" value="Genomic_DNA"/>
</dbReference>
<gene>
    <name evidence="2" type="ORF">FHS18_002196</name>
</gene>
<dbReference type="Gene3D" id="3.20.20.150">
    <property type="entry name" value="Divalent-metal-dependent TIM barrel enzymes"/>
    <property type="match status" value="1"/>
</dbReference>
<dbReference type="RefSeq" id="WP_183599873.1">
    <property type="nucleotide sequence ID" value="NZ_JACHXK010000004.1"/>
</dbReference>
<comment type="caution">
    <text evidence="2">The sequence shown here is derived from an EMBL/GenBank/DDBJ whole genome shotgun (WGS) entry which is preliminary data.</text>
</comment>
<dbReference type="PANTHER" id="PTHR12110:SF41">
    <property type="entry name" value="INOSOSE DEHYDRATASE"/>
    <property type="match status" value="1"/>
</dbReference>
<sequence length="259" mass="29154">MNVKFAFSRPTQSDEERDLLFRGYRSAGYAGLQLKHGQYASYIDEPARFLEEWGALPGAASALIAGGAVDDEVRSRLAPLLDFGASVGIERIVFCHGLSRKQVTADDIRRFARQLSELGKETQQRGIQLSLHHHYDQPVMYREDFDVFFDQIQEGTVGLTVDTAHLVKSGITDVAEIITSFAPFIDNFHMKDFADGDWRVLGEGDIDFKPIFRAIHAIRYEGWVSADEESGGGIQEGMRQCLEYMRQGIQEAQDKASRR</sequence>
<accession>A0A7W5FML2</accession>
<keyword evidence="3" id="KW-1185">Reference proteome</keyword>
<protein>
    <submittedName>
        <fullName evidence="2">Sugar phosphate isomerase/epimerase</fullName>
    </submittedName>
</protein>
<name>A0A7W5FML2_9BACL</name>
<dbReference type="InterPro" id="IPR036237">
    <property type="entry name" value="Xyl_isomerase-like_sf"/>
</dbReference>
<dbReference type="PANTHER" id="PTHR12110">
    <property type="entry name" value="HYDROXYPYRUVATE ISOMERASE"/>
    <property type="match status" value="1"/>
</dbReference>
<organism evidence="2 3">
    <name type="scientific">Paenibacillus phyllosphaerae</name>
    <dbReference type="NCBI Taxonomy" id="274593"/>
    <lineage>
        <taxon>Bacteria</taxon>
        <taxon>Bacillati</taxon>
        <taxon>Bacillota</taxon>
        <taxon>Bacilli</taxon>
        <taxon>Bacillales</taxon>
        <taxon>Paenibacillaceae</taxon>
        <taxon>Paenibacillus</taxon>
    </lineage>
</organism>
<evidence type="ECO:0000259" key="1">
    <source>
        <dbReference type="Pfam" id="PF01261"/>
    </source>
</evidence>
<dbReference type="Proteomes" id="UP000570361">
    <property type="component" value="Unassembled WGS sequence"/>
</dbReference>
<dbReference type="Pfam" id="PF01261">
    <property type="entry name" value="AP_endonuc_2"/>
    <property type="match status" value="1"/>
</dbReference>
<dbReference type="InterPro" id="IPR050312">
    <property type="entry name" value="IolE/XylAMocC-like"/>
</dbReference>
<keyword evidence="2" id="KW-0413">Isomerase</keyword>
<feature type="domain" description="Xylose isomerase-like TIM barrel" evidence="1">
    <location>
        <begin position="25"/>
        <end position="245"/>
    </location>
</feature>
<proteinExistence type="predicted"/>
<dbReference type="GO" id="GO:0016853">
    <property type="term" value="F:isomerase activity"/>
    <property type="evidence" value="ECO:0007669"/>
    <property type="project" value="UniProtKB-KW"/>
</dbReference>
<dbReference type="AlphaFoldDB" id="A0A7W5FML2"/>
<evidence type="ECO:0000313" key="2">
    <source>
        <dbReference type="EMBL" id="MBB3110129.1"/>
    </source>
</evidence>
<evidence type="ECO:0000313" key="3">
    <source>
        <dbReference type="Proteomes" id="UP000570361"/>
    </source>
</evidence>
<dbReference type="SUPFAM" id="SSF51658">
    <property type="entry name" value="Xylose isomerase-like"/>
    <property type="match status" value="1"/>
</dbReference>